<accession>A0A1E3L982</accession>
<proteinExistence type="predicted"/>
<dbReference type="EMBL" id="MDER01000024">
    <property type="protein sequence ID" value="ODP30131.1"/>
    <property type="molecule type" value="Genomic_DNA"/>
</dbReference>
<evidence type="ECO:0000313" key="1">
    <source>
        <dbReference type="EMBL" id="ODP30131.1"/>
    </source>
</evidence>
<keyword evidence="2" id="KW-1185">Reference proteome</keyword>
<dbReference type="AlphaFoldDB" id="A0A1E3L982"/>
<comment type="caution">
    <text evidence="1">The sequence shown here is derived from an EMBL/GenBank/DDBJ whole genome shotgun (WGS) entry which is preliminary data.</text>
</comment>
<protein>
    <submittedName>
        <fullName evidence="1">Uncharacterized protein</fullName>
    </submittedName>
</protein>
<dbReference type="RefSeq" id="WP_139129203.1">
    <property type="nucleotide sequence ID" value="NZ_MDER01000024.1"/>
</dbReference>
<name>A0A1E3L982_9BACL</name>
<evidence type="ECO:0000313" key="2">
    <source>
        <dbReference type="Proteomes" id="UP000094578"/>
    </source>
</evidence>
<dbReference type="STRING" id="1886670.PTI45_00373"/>
<sequence length="450" mass="52185">MNKTQSHSTVISTIQLNTSLERSQRCYMQCEVTAKGFVELHLKAMSNSHWQQKNHESAIVRMYVNQQYNQDLILFYGKESFVYTRLIGQLEAGTYEIELEFREQESPSKVNLVYLEQCEFHWISPASSSALVYQHTPILYGRNLTHDYESTFTDTPLLLMYWMQQKESRTIIEYHMVFSHEDEGTPSGLLMSKWGRTTDIEWMYRVELDLAGHLLTATYQGPNHVTTAFQGNTDCGGLPILQAATANGNFVDEVRSDYRLILPPSYRWYPEQEPREQIMSDYPFTYQVTNWEMNRQYIVERNHDASSWKLGDQRQYLFIQSSKFALDVYNSRADVQQTCLDYQVRLQGQDEWFSSSFGDLRVADFRAAYQGPDLHFSTTIKLRSGIYVDQIAEIRVTLLPEGVNRIGVKGIYAFMLDHEYVPTKGIQASTQVELTSDAPTQTLWSCMTLI</sequence>
<organism evidence="1 2">
    <name type="scientific">Paenibacillus nuruki</name>
    <dbReference type="NCBI Taxonomy" id="1886670"/>
    <lineage>
        <taxon>Bacteria</taxon>
        <taxon>Bacillati</taxon>
        <taxon>Bacillota</taxon>
        <taxon>Bacilli</taxon>
        <taxon>Bacillales</taxon>
        <taxon>Paenibacillaceae</taxon>
        <taxon>Paenibacillus</taxon>
    </lineage>
</organism>
<dbReference type="Proteomes" id="UP000094578">
    <property type="component" value="Unassembled WGS sequence"/>
</dbReference>
<gene>
    <name evidence="1" type="ORF">PTI45_00373</name>
</gene>
<reference evidence="1 2" key="1">
    <citation type="submission" date="2016-08" db="EMBL/GenBank/DDBJ databases">
        <title>Genome sequencing of Paenibacillus sp. TI45-13ar, isolated from Korean traditional nuruk.</title>
        <authorList>
            <person name="Kim S.-J."/>
        </authorList>
    </citation>
    <scope>NUCLEOTIDE SEQUENCE [LARGE SCALE GENOMIC DNA]</scope>
    <source>
        <strain evidence="1 2">TI45-13ar</strain>
    </source>
</reference>